<name>A0A6A6XTG0_9PLEO</name>
<evidence type="ECO:0000313" key="10">
    <source>
        <dbReference type="EMBL" id="KAF2799762.1"/>
    </source>
</evidence>
<evidence type="ECO:0000256" key="5">
    <source>
        <dbReference type="ARBA" id="ARBA00023125"/>
    </source>
</evidence>
<dbReference type="Proteomes" id="UP000799757">
    <property type="component" value="Unassembled WGS sequence"/>
</dbReference>
<dbReference type="PANTHER" id="PTHR47782">
    <property type="entry name" value="ZN(II)2CYS6 TRANSCRIPTION FACTOR (EUROFUNG)-RELATED"/>
    <property type="match status" value="1"/>
</dbReference>
<dbReference type="GO" id="GO:0043565">
    <property type="term" value="F:sequence-specific DNA binding"/>
    <property type="evidence" value="ECO:0007669"/>
    <property type="project" value="TreeGrafter"/>
</dbReference>
<evidence type="ECO:0000313" key="11">
    <source>
        <dbReference type="Proteomes" id="UP000799757"/>
    </source>
</evidence>
<evidence type="ECO:0000256" key="4">
    <source>
        <dbReference type="ARBA" id="ARBA00023015"/>
    </source>
</evidence>
<dbReference type="OrthoDB" id="2399539at2759"/>
<evidence type="ECO:0000256" key="2">
    <source>
        <dbReference type="ARBA" id="ARBA00022723"/>
    </source>
</evidence>
<gene>
    <name evidence="10" type="ORF">K505DRAFT_230317</name>
</gene>
<evidence type="ECO:0000256" key="7">
    <source>
        <dbReference type="ARBA" id="ARBA00023242"/>
    </source>
</evidence>
<sequence>MKPSANTKQCDLKSPQCSNCDTAQVPCLIYNPAKQTENVYSMCLTIFLIPRNYVATLEAQIASLARENEKLRGQNLVLARSSEPTTVPSAQHEAGDTSPIDSPDWMSSSLGRIVCEPSNQPRFLGVSSGITLARLVMAAIRVEELPTVKQPLHQQQPTSYTPTARASLPPRHAANHLVEVYFQYQMPHLPIVERSQVEQAIENAYASVGEQQVYNRETSKDIFTAYIVFAIALCNVHHPSGERPPQSVDCFHSAIGEITNVFMYTKSHLETLKAVLLLCQYIALCPSKGSLWLLAGTALRLAIDLGLHWETEEHRLHLSLGLLNERRRLWFSTYLFDRMLCITLGRPFGISDHSTYVELPSPQITESRQNVHPFVAHTRRAHNHMIRIAQLESEIKHVLYSHFQGPSLAYPRANYAEWMRDIQPRLQEWRSTIPSPSDAHPSSIFASQAYWDVTYNNALLLLYRPNPIVSHPSPEALCISFDASSKIISGIKVLHRQRKIDIMWKWVHHLFMAGLTVIYGLWHSKEVRELSSVKDSIATVQSCSSTLSAFSERWFGAAGCRDAFELLSSATIEWLITTNSEQNFQSRKDFEEQLQSLQQQLPPLFAEGAGASDPMAILSTDGFGFGESLSETAQWPEFRDDEFWASGF</sequence>
<feature type="region of interest" description="Disordered" evidence="8">
    <location>
        <begin position="80"/>
        <end position="102"/>
    </location>
</feature>
<dbReference type="CDD" id="cd12148">
    <property type="entry name" value="fungal_TF_MHR"/>
    <property type="match status" value="1"/>
</dbReference>
<dbReference type="InterPro" id="IPR007219">
    <property type="entry name" value="XnlR_reg_dom"/>
</dbReference>
<dbReference type="GO" id="GO:0045944">
    <property type="term" value="P:positive regulation of transcription by RNA polymerase II"/>
    <property type="evidence" value="ECO:0007669"/>
    <property type="project" value="TreeGrafter"/>
</dbReference>
<accession>A0A6A6XTG0</accession>
<keyword evidence="6" id="KW-0804">Transcription</keyword>
<dbReference type="SMART" id="SM00906">
    <property type="entry name" value="Fungal_trans"/>
    <property type="match status" value="1"/>
</dbReference>
<dbReference type="Pfam" id="PF04082">
    <property type="entry name" value="Fungal_trans"/>
    <property type="match status" value="1"/>
</dbReference>
<dbReference type="InterPro" id="IPR052202">
    <property type="entry name" value="Yeast_MetPath_Reg"/>
</dbReference>
<keyword evidence="4" id="KW-0805">Transcription regulation</keyword>
<evidence type="ECO:0000256" key="3">
    <source>
        <dbReference type="ARBA" id="ARBA00022833"/>
    </source>
</evidence>
<keyword evidence="11" id="KW-1185">Reference proteome</keyword>
<dbReference type="GO" id="GO:0006351">
    <property type="term" value="P:DNA-templated transcription"/>
    <property type="evidence" value="ECO:0007669"/>
    <property type="project" value="InterPro"/>
</dbReference>
<dbReference type="PANTHER" id="PTHR47782:SF1">
    <property type="entry name" value="PYRIMIDINE PATHWAY REGULATORY PROTEIN 1"/>
    <property type="match status" value="1"/>
</dbReference>
<evidence type="ECO:0000259" key="9">
    <source>
        <dbReference type="SMART" id="SM00906"/>
    </source>
</evidence>
<dbReference type="GO" id="GO:0000981">
    <property type="term" value="F:DNA-binding transcription factor activity, RNA polymerase II-specific"/>
    <property type="evidence" value="ECO:0007669"/>
    <property type="project" value="InterPro"/>
</dbReference>
<keyword evidence="7" id="KW-0539">Nucleus</keyword>
<feature type="domain" description="Xylanolytic transcriptional activator regulatory" evidence="9">
    <location>
        <begin position="291"/>
        <end position="366"/>
    </location>
</feature>
<evidence type="ECO:0000256" key="1">
    <source>
        <dbReference type="ARBA" id="ARBA00004123"/>
    </source>
</evidence>
<dbReference type="GO" id="GO:0005634">
    <property type="term" value="C:nucleus"/>
    <property type="evidence" value="ECO:0007669"/>
    <property type="project" value="UniProtKB-SubCell"/>
</dbReference>
<keyword evidence="5" id="KW-0238">DNA-binding</keyword>
<keyword evidence="2" id="KW-0479">Metal-binding</keyword>
<evidence type="ECO:0000256" key="6">
    <source>
        <dbReference type="ARBA" id="ARBA00023163"/>
    </source>
</evidence>
<protein>
    <recommendedName>
        <fullName evidence="9">Xylanolytic transcriptional activator regulatory domain-containing protein</fullName>
    </recommendedName>
</protein>
<evidence type="ECO:0000256" key="8">
    <source>
        <dbReference type="SAM" id="MobiDB-lite"/>
    </source>
</evidence>
<dbReference type="GO" id="GO:0008270">
    <property type="term" value="F:zinc ion binding"/>
    <property type="evidence" value="ECO:0007669"/>
    <property type="project" value="InterPro"/>
</dbReference>
<comment type="subcellular location">
    <subcellularLocation>
        <location evidence="1">Nucleus</location>
    </subcellularLocation>
</comment>
<dbReference type="InterPro" id="IPR036864">
    <property type="entry name" value="Zn2-C6_fun-type_DNA-bd_sf"/>
</dbReference>
<keyword evidence="3" id="KW-0862">Zinc</keyword>
<reference evidence="10" key="1">
    <citation type="journal article" date="2020" name="Stud. Mycol.">
        <title>101 Dothideomycetes genomes: a test case for predicting lifestyles and emergence of pathogens.</title>
        <authorList>
            <person name="Haridas S."/>
            <person name="Albert R."/>
            <person name="Binder M."/>
            <person name="Bloem J."/>
            <person name="Labutti K."/>
            <person name="Salamov A."/>
            <person name="Andreopoulos B."/>
            <person name="Baker S."/>
            <person name="Barry K."/>
            <person name="Bills G."/>
            <person name="Bluhm B."/>
            <person name="Cannon C."/>
            <person name="Castanera R."/>
            <person name="Culley D."/>
            <person name="Daum C."/>
            <person name="Ezra D."/>
            <person name="Gonzalez J."/>
            <person name="Henrissat B."/>
            <person name="Kuo A."/>
            <person name="Liang C."/>
            <person name="Lipzen A."/>
            <person name="Lutzoni F."/>
            <person name="Magnuson J."/>
            <person name="Mondo S."/>
            <person name="Nolan M."/>
            <person name="Ohm R."/>
            <person name="Pangilinan J."/>
            <person name="Park H.-J."/>
            <person name="Ramirez L."/>
            <person name="Alfaro M."/>
            <person name="Sun H."/>
            <person name="Tritt A."/>
            <person name="Yoshinaga Y."/>
            <person name="Zwiers L.-H."/>
            <person name="Turgeon B."/>
            <person name="Goodwin S."/>
            <person name="Spatafora J."/>
            <person name="Crous P."/>
            <person name="Grigoriev I."/>
        </authorList>
    </citation>
    <scope>NUCLEOTIDE SEQUENCE</scope>
    <source>
        <strain evidence="10">CBS 109.77</strain>
    </source>
</reference>
<proteinExistence type="predicted"/>
<dbReference type="EMBL" id="MU001759">
    <property type="protein sequence ID" value="KAF2799762.1"/>
    <property type="molecule type" value="Genomic_DNA"/>
</dbReference>
<dbReference type="AlphaFoldDB" id="A0A6A6XTG0"/>
<organism evidence="10 11">
    <name type="scientific">Melanomma pulvis-pyrius CBS 109.77</name>
    <dbReference type="NCBI Taxonomy" id="1314802"/>
    <lineage>
        <taxon>Eukaryota</taxon>
        <taxon>Fungi</taxon>
        <taxon>Dikarya</taxon>
        <taxon>Ascomycota</taxon>
        <taxon>Pezizomycotina</taxon>
        <taxon>Dothideomycetes</taxon>
        <taxon>Pleosporomycetidae</taxon>
        <taxon>Pleosporales</taxon>
        <taxon>Melanommataceae</taxon>
        <taxon>Melanomma</taxon>
    </lineage>
</organism>
<dbReference type="Gene3D" id="4.10.240.10">
    <property type="entry name" value="Zn(2)-C6 fungal-type DNA-binding domain"/>
    <property type="match status" value="1"/>
</dbReference>